<protein>
    <submittedName>
        <fullName evidence="4">CLUMA_CG013478, isoform A</fullName>
    </submittedName>
</protein>
<evidence type="ECO:0000313" key="5">
    <source>
        <dbReference type="Proteomes" id="UP000183832"/>
    </source>
</evidence>
<dbReference type="STRING" id="568069.A0A1J1IKX5"/>
<dbReference type="CDD" id="cd11856">
    <property type="entry name" value="SH3_p47phox_like"/>
    <property type="match status" value="1"/>
</dbReference>
<dbReference type="InterPro" id="IPR001452">
    <property type="entry name" value="SH3_domain"/>
</dbReference>
<dbReference type="AlphaFoldDB" id="A0A1J1IKX5"/>
<dbReference type="SMART" id="SM00326">
    <property type="entry name" value="SH3"/>
    <property type="match status" value="1"/>
</dbReference>
<dbReference type="SUPFAM" id="SSF50044">
    <property type="entry name" value="SH3-domain"/>
    <property type="match status" value="1"/>
</dbReference>
<sequence length="79" mass="8695">MSAQGTKFISLADYCAMGNSEVSMKEGDVVELKKVGCAGWWFVRVLADDMEGWVPCAYLQTPTGVESSLKKPTKFKVRS</sequence>
<reference evidence="4 5" key="1">
    <citation type="submission" date="2015-04" db="EMBL/GenBank/DDBJ databases">
        <authorList>
            <person name="Syromyatnikov M.Y."/>
            <person name="Popov V.N."/>
        </authorList>
    </citation>
    <scope>NUCLEOTIDE SEQUENCE [LARGE SCALE GENOMIC DNA]</scope>
</reference>
<dbReference type="Pfam" id="PF00018">
    <property type="entry name" value="SH3_1"/>
    <property type="match status" value="1"/>
</dbReference>
<gene>
    <name evidence="4" type="primary">similar to dbl</name>
    <name evidence="4" type="ORF">CLUMA_CG013478</name>
</gene>
<keyword evidence="1 2" id="KW-0728">SH3 domain</keyword>
<organism evidence="4 5">
    <name type="scientific">Clunio marinus</name>
    <dbReference type="NCBI Taxonomy" id="568069"/>
    <lineage>
        <taxon>Eukaryota</taxon>
        <taxon>Metazoa</taxon>
        <taxon>Ecdysozoa</taxon>
        <taxon>Arthropoda</taxon>
        <taxon>Hexapoda</taxon>
        <taxon>Insecta</taxon>
        <taxon>Pterygota</taxon>
        <taxon>Neoptera</taxon>
        <taxon>Endopterygota</taxon>
        <taxon>Diptera</taxon>
        <taxon>Nematocera</taxon>
        <taxon>Chironomoidea</taxon>
        <taxon>Chironomidae</taxon>
        <taxon>Clunio</taxon>
    </lineage>
</organism>
<evidence type="ECO:0000256" key="1">
    <source>
        <dbReference type="ARBA" id="ARBA00022443"/>
    </source>
</evidence>
<dbReference type="OrthoDB" id="8014958at2759"/>
<accession>A0A1J1IKX5</accession>
<evidence type="ECO:0000256" key="2">
    <source>
        <dbReference type="PROSITE-ProRule" id="PRU00192"/>
    </source>
</evidence>
<dbReference type="EMBL" id="CVRI01000054">
    <property type="protein sequence ID" value="CRL00204.1"/>
    <property type="molecule type" value="Genomic_DNA"/>
</dbReference>
<evidence type="ECO:0000313" key="4">
    <source>
        <dbReference type="EMBL" id="CRL00204.1"/>
    </source>
</evidence>
<keyword evidence="5" id="KW-1185">Reference proteome</keyword>
<dbReference type="Gene3D" id="2.30.30.40">
    <property type="entry name" value="SH3 Domains"/>
    <property type="match status" value="1"/>
</dbReference>
<dbReference type="PROSITE" id="PS50002">
    <property type="entry name" value="SH3"/>
    <property type="match status" value="1"/>
</dbReference>
<name>A0A1J1IKX5_9DIPT</name>
<dbReference type="InterPro" id="IPR036028">
    <property type="entry name" value="SH3-like_dom_sf"/>
</dbReference>
<dbReference type="Proteomes" id="UP000183832">
    <property type="component" value="Unassembled WGS sequence"/>
</dbReference>
<evidence type="ECO:0000259" key="3">
    <source>
        <dbReference type="PROSITE" id="PS50002"/>
    </source>
</evidence>
<feature type="domain" description="SH3" evidence="3">
    <location>
        <begin position="3"/>
        <end position="64"/>
    </location>
</feature>
<proteinExistence type="predicted"/>